<dbReference type="PROSITE" id="PS00543">
    <property type="entry name" value="HLYD_FAMILY"/>
    <property type="match status" value="1"/>
</dbReference>
<organism evidence="10 11">
    <name type="scientific">Pantoea eucrina</name>
    <dbReference type="NCBI Taxonomy" id="472693"/>
    <lineage>
        <taxon>Bacteria</taxon>
        <taxon>Pseudomonadati</taxon>
        <taxon>Pseudomonadota</taxon>
        <taxon>Gammaproteobacteria</taxon>
        <taxon>Enterobacterales</taxon>
        <taxon>Erwiniaceae</taxon>
        <taxon>Pantoea</taxon>
    </lineage>
</organism>
<reference evidence="10 11" key="1">
    <citation type="submission" date="2021-01" db="EMBL/GenBank/DDBJ databases">
        <title>Complete genome sequence of Pantoea eucrina OB49, a heavy metal tolerant bacterium with PGPR potential isolated from wheat in Algeria.</title>
        <authorList>
            <person name="Lekired A."/>
            <person name="Ouzari I.H."/>
        </authorList>
    </citation>
    <scope>NUCLEOTIDE SEQUENCE [LARGE SCALE GENOMIC DNA]</scope>
    <source>
        <strain evidence="10 11">OB49</strain>
    </source>
</reference>
<name>A0ABS1Z739_9GAMM</name>
<keyword evidence="7" id="KW-0175">Coiled coil</keyword>
<evidence type="ECO:0000256" key="1">
    <source>
        <dbReference type="ARBA" id="ARBA00004167"/>
    </source>
</evidence>
<comment type="caution">
    <text evidence="10">The sequence shown here is derived from an EMBL/GenBank/DDBJ whole genome shotgun (WGS) entry which is preliminary data.</text>
</comment>
<keyword evidence="5" id="KW-1133">Transmembrane helix</keyword>
<dbReference type="Gene3D" id="2.40.50.100">
    <property type="match status" value="1"/>
</dbReference>
<keyword evidence="11" id="KW-1185">Reference proteome</keyword>
<keyword evidence="4" id="KW-0812">Transmembrane</keyword>
<evidence type="ECO:0000256" key="6">
    <source>
        <dbReference type="ARBA" id="ARBA00023136"/>
    </source>
</evidence>
<evidence type="ECO:0000259" key="9">
    <source>
        <dbReference type="Pfam" id="PF26002"/>
    </source>
</evidence>
<dbReference type="Proteomes" id="UP000809137">
    <property type="component" value="Unassembled WGS sequence"/>
</dbReference>
<dbReference type="PANTHER" id="PTHR30386:SF26">
    <property type="entry name" value="TRANSPORT PROTEIN COMB"/>
    <property type="match status" value="1"/>
</dbReference>
<gene>
    <name evidence="10" type="ORF">JJB79_12555</name>
</gene>
<dbReference type="InterPro" id="IPR006144">
    <property type="entry name" value="Secretion_HlyD_CS"/>
</dbReference>
<keyword evidence="6" id="KW-0472">Membrane</keyword>
<dbReference type="Gene3D" id="2.40.30.170">
    <property type="match status" value="1"/>
</dbReference>
<keyword evidence="3" id="KW-0813">Transport</keyword>
<dbReference type="GeneID" id="84691832"/>
<dbReference type="EMBL" id="JAFCXS010000009">
    <property type="protein sequence ID" value="MBM0748242.1"/>
    <property type="molecule type" value="Genomic_DNA"/>
</dbReference>
<accession>A0ABS1Z739</accession>
<protein>
    <submittedName>
        <fullName evidence="10">HlyD family efflux transporter periplasmic adaptor subunit</fullName>
    </submittedName>
</protein>
<evidence type="ECO:0000256" key="4">
    <source>
        <dbReference type="ARBA" id="ARBA00022692"/>
    </source>
</evidence>
<dbReference type="RefSeq" id="WP_104085221.1">
    <property type="nucleotide sequence ID" value="NZ_CP083448.1"/>
</dbReference>
<evidence type="ECO:0000256" key="2">
    <source>
        <dbReference type="ARBA" id="ARBA00009477"/>
    </source>
</evidence>
<evidence type="ECO:0000256" key="3">
    <source>
        <dbReference type="ARBA" id="ARBA00022448"/>
    </source>
</evidence>
<sequence length="381" mass="42189">MNRDNEAASSRIIWLCALTLLLLLIWAHVAVLDEVTTGSGKVTPSSRAQIIDNLDGGILKQLSVREGDIVRKGELLATLDPARYQSSYGEASARVRTLRATAERLDAELSDRPLQFSADIRRYPQLVARETQLYESRRQNLTTTLQNLQQSLKLVQAELNLTEPLVARGAAGKVEALRLRRQVSDLQGKIDEVHNDYTVRTHEEQVKNSAELDAQLQVAAGREDQLTRTALLSPVYGIVKAIAITTPGGVVEPGGKLMEIVPLEDRLLIETRVAPRDIAWIRAGLPATVKITAYDTAIYGDLPGIVESVSPDTLQDSDLREPPYFRVYVRTQTATLTSRRGQRFPVLPGMLADVEIKTGQKSVLDYLLKPLNKAAEALRER</sequence>
<dbReference type="InterPro" id="IPR058982">
    <property type="entry name" value="Beta-barrel_AprE"/>
</dbReference>
<dbReference type="Pfam" id="PF26002">
    <property type="entry name" value="Beta-barrel_AprE"/>
    <property type="match status" value="1"/>
</dbReference>
<feature type="domain" description="AprE-like beta-barrel" evidence="9">
    <location>
        <begin position="267"/>
        <end position="359"/>
    </location>
</feature>
<evidence type="ECO:0000256" key="5">
    <source>
        <dbReference type="ARBA" id="ARBA00022989"/>
    </source>
</evidence>
<evidence type="ECO:0000256" key="7">
    <source>
        <dbReference type="SAM" id="Coils"/>
    </source>
</evidence>
<dbReference type="Gene3D" id="1.10.287.470">
    <property type="entry name" value="Helix hairpin bin"/>
    <property type="match status" value="1"/>
</dbReference>
<feature type="domain" description="Multidrug resistance protein MdtA-like barrel-sandwich hybrid" evidence="8">
    <location>
        <begin position="57"/>
        <end position="252"/>
    </location>
</feature>
<comment type="subcellular location">
    <subcellularLocation>
        <location evidence="1">Membrane</location>
        <topology evidence="1">Single-pass membrane protein</topology>
    </subcellularLocation>
</comment>
<evidence type="ECO:0000313" key="11">
    <source>
        <dbReference type="Proteomes" id="UP000809137"/>
    </source>
</evidence>
<proteinExistence type="inferred from homology"/>
<dbReference type="Pfam" id="PF25917">
    <property type="entry name" value="BSH_RND"/>
    <property type="match status" value="1"/>
</dbReference>
<feature type="coiled-coil region" evidence="7">
    <location>
        <begin position="138"/>
        <end position="196"/>
    </location>
</feature>
<dbReference type="PANTHER" id="PTHR30386">
    <property type="entry name" value="MEMBRANE FUSION SUBUNIT OF EMRAB-TOLC MULTIDRUG EFFLUX PUMP"/>
    <property type="match status" value="1"/>
</dbReference>
<evidence type="ECO:0000259" key="8">
    <source>
        <dbReference type="Pfam" id="PF25917"/>
    </source>
</evidence>
<dbReference type="SUPFAM" id="SSF111369">
    <property type="entry name" value="HlyD-like secretion proteins"/>
    <property type="match status" value="1"/>
</dbReference>
<dbReference type="InterPro" id="IPR050739">
    <property type="entry name" value="MFP"/>
</dbReference>
<evidence type="ECO:0000313" key="10">
    <source>
        <dbReference type="EMBL" id="MBM0748242.1"/>
    </source>
</evidence>
<dbReference type="PRINTS" id="PR01490">
    <property type="entry name" value="RTXTOXIND"/>
</dbReference>
<dbReference type="InterPro" id="IPR058625">
    <property type="entry name" value="MdtA-like_BSH"/>
</dbReference>
<comment type="similarity">
    <text evidence="2">Belongs to the membrane fusion protein (MFP) (TC 8.A.1) family.</text>
</comment>